<feature type="compositionally biased region" description="Low complexity" evidence="1">
    <location>
        <begin position="8"/>
        <end position="24"/>
    </location>
</feature>
<dbReference type="AlphaFoldDB" id="A0A6A6SC35"/>
<feature type="region of interest" description="Disordered" evidence="1">
    <location>
        <begin position="467"/>
        <end position="504"/>
    </location>
</feature>
<feature type="region of interest" description="Disordered" evidence="1">
    <location>
        <begin position="519"/>
        <end position="719"/>
    </location>
</feature>
<feature type="compositionally biased region" description="Polar residues" evidence="1">
    <location>
        <begin position="587"/>
        <end position="598"/>
    </location>
</feature>
<feature type="compositionally biased region" description="Polar residues" evidence="1">
    <location>
        <begin position="527"/>
        <end position="542"/>
    </location>
</feature>
<dbReference type="Proteomes" id="UP000799753">
    <property type="component" value="Unassembled WGS sequence"/>
</dbReference>
<proteinExistence type="predicted"/>
<dbReference type="OrthoDB" id="5398572at2759"/>
<organism evidence="2 3">
    <name type="scientific">Massarina eburnea CBS 473.64</name>
    <dbReference type="NCBI Taxonomy" id="1395130"/>
    <lineage>
        <taxon>Eukaryota</taxon>
        <taxon>Fungi</taxon>
        <taxon>Dikarya</taxon>
        <taxon>Ascomycota</taxon>
        <taxon>Pezizomycotina</taxon>
        <taxon>Dothideomycetes</taxon>
        <taxon>Pleosporomycetidae</taxon>
        <taxon>Pleosporales</taxon>
        <taxon>Massarineae</taxon>
        <taxon>Massarinaceae</taxon>
        <taxon>Massarina</taxon>
    </lineage>
</organism>
<reference evidence="2" key="1">
    <citation type="journal article" date="2020" name="Stud. Mycol.">
        <title>101 Dothideomycetes genomes: a test case for predicting lifestyles and emergence of pathogens.</title>
        <authorList>
            <person name="Haridas S."/>
            <person name="Albert R."/>
            <person name="Binder M."/>
            <person name="Bloem J."/>
            <person name="Labutti K."/>
            <person name="Salamov A."/>
            <person name="Andreopoulos B."/>
            <person name="Baker S."/>
            <person name="Barry K."/>
            <person name="Bills G."/>
            <person name="Bluhm B."/>
            <person name="Cannon C."/>
            <person name="Castanera R."/>
            <person name="Culley D."/>
            <person name="Daum C."/>
            <person name="Ezra D."/>
            <person name="Gonzalez J."/>
            <person name="Henrissat B."/>
            <person name="Kuo A."/>
            <person name="Liang C."/>
            <person name="Lipzen A."/>
            <person name="Lutzoni F."/>
            <person name="Magnuson J."/>
            <person name="Mondo S."/>
            <person name="Nolan M."/>
            <person name="Ohm R."/>
            <person name="Pangilinan J."/>
            <person name="Park H.-J."/>
            <person name="Ramirez L."/>
            <person name="Alfaro M."/>
            <person name="Sun H."/>
            <person name="Tritt A."/>
            <person name="Yoshinaga Y."/>
            <person name="Zwiers L.-H."/>
            <person name="Turgeon B."/>
            <person name="Goodwin S."/>
            <person name="Spatafora J."/>
            <person name="Crous P."/>
            <person name="Grigoriev I."/>
        </authorList>
    </citation>
    <scope>NUCLEOTIDE SEQUENCE</scope>
    <source>
        <strain evidence="2">CBS 473.64</strain>
    </source>
</reference>
<keyword evidence="3" id="KW-1185">Reference proteome</keyword>
<evidence type="ECO:0000256" key="1">
    <source>
        <dbReference type="SAM" id="MobiDB-lite"/>
    </source>
</evidence>
<dbReference type="EMBL" id="MU006778">
    <property type="protein sequence ID" value="KAF2645140.1"/>
    <property type="molecule type" value="Genomic_DNA"/>
</dbReference>
<gene>
    <name evidence="2" type="ORF">P280DRAFT_391931</name>
</gene>
<protein>
    <recommendedName>
        <fullName evidence="4">Myb-like domain-containing protein</fullName>
    </recommendedName>
</protein>
<sequence>MADRRAARSTSRRNTTPQPTQPTKPAKKPVKPAKADSQPGRTRVEPPVEAAKSTRRSARQASVASVASNNNNNNNNNANGSEQTADAKRRTKRSSQKQAVADLEPVEELDTQLEIKDAPQTPPRPAVSAMHQSPGALSEMSGTTAISSFSMVQAEMLEGRLIMRHLPRLHEATSDFLDHLVPDEPGLDHLQKHMRNDEKRINYMQMPDSTFTIDYNDFDGVLSLHLAHFRGDHQYIYPRAIHTALFGSNHNVAASQTGLDLIIYQANLAIITKDMIHTDRSSKTAWDSIRGLEYHFPALFLADLDPNVDASTSVSGDSALLQETFALALDLRTQLAILWLIRRSNDDEFDFDPDGVLADVFLRGSVGVDGDTRTVRGWGVPALGGEDAPLPEAFSDQVVERCKELRKYCEEPTLGEGGIDLDGIGAAFPWRLSIIRLLSWARLRKAELRRSLANMGGIGAIREKIQSQIQKPGPVEEPAPAPRSSPRKKRPSRTSFGNRRRSLKKFDPLADVDAHVINTLRGKERPSNVQTLDGAQDQDQAQPETEPEPSTSEALQTVEKHPQPAAQDEEDSWVTIVNETLELEQATAPSQPPKSTQEILDILKQPPKTGKENRMRSNLFERQPGAVRHDFGDGFSNGHADESQPKAGPSRQPHQPQASNPKKRSRPVDSDSEDEAAFEKDSRPAKVQQQREKAKRVRIAPPSSSAPPRAARNGSVAPAANKPVATTFTAEPLPAETFAFKKTLARDSSRPKPRKQKQVWTPAQEDALVAYMTQFPHQYARILKHDEAEGEGVLEGRTQVQLKDKVRNMAITMIKSGCGLHNGFEDVINKSSTYGQRLLEEGYDW</sequence>
<feature type="compositionally biased region" description="Basic and acidic residues" evidence="1">
    <location>
        <begin position="677"/>
        <end position="692"/>
    </location>
</feature>
<name>A0A6A6SC35_9PLEO</name>
<feature type="region of interest" description="Disordered" evidence="1">
    <location>
        <begin position="1"/>
        <end position="140"/>
    </location>
</feature>
<evidence type="ECO:0008006" key="4">
    <source>
        <dbReference type="Google" id="ProtNLM"/>
    </source>
</evidence>
<evidence type="ECO:0000313" key="3">
    <source>
        <dbReference type="Proteomes" id="UP000799753"/>
    </source>
</evidence>
<feature type="compositionally biased region" description="Low complexity" evidence="1">
    <location>
        <begin position="699"/>
        <end position="715"/>
    </location>
</feature>
<dbReference type="Gene3D" id="1.10.10.60">
    <property type="entry name" value="Homeodomain-like"/>
    <property type="match status" value="1"/>
</dbReference>
<feature type="compositionally biased region" description="Basic residues" evidence="1">
    <location>
        <begin position="485"/>
        <end position="503"/>
    </location>
</feature>
<feature type="compositionally biased region" description="Low complexity" evidence="1">
    <location>
        <begin position="61"/>
        <end position="79"/>
    </location>
</feature>
<evidence type="ECO:0000313" key="2">
    <source>
        <dbReference type="EMBL" id="KAF2645140.1"/>
    </source>
</evidence>
<accession>A0A6A6SC35</accession>